<dbReference type="PIRSF" id="PIRSF000460">
    <property type="entry name" value="Pprylas_GlgP"/>
    <property type="match status" value="1"/>
</dbReference>
<evidence type="ECO:0000256" key="13">
    <source>
        <dbReference type="PIRSR" id="PIRSR000460-1"/>
    </source>
</evidence>
<dbReference type="PANTHER" id="PTHR11468:SF3">
    <property type="entry name" value="GLYCOGEN PHOSPHORYLASE, LIVER FORM"/>
    <property type="match status" value="1"/>
</dbReference>
<keyword evidence="7 14" id="KW-0808">Transferase</keyword>
<evidence type="ECO:0000256" key="6">
    <source>
        <dbReference type="ARBA" id="ARBA00022676"/>
    </source>
</evidence>
<dbReference type="CDD" id="cd04300">
    <property type="entry name" value="GT35_Glycogen_Phosphorylase"/>
    <property type="match status" value="1"/>
</dbReference>
<comment type="similarity">
    <text evidence="2 14">Belongs to the glycogen phosphorylase family.</text>
</comment>
<dbReference type="GO" id="GO:0008184">
    <property type="term" value="F:glycogen phosphorylase activity"/>
    <property type="evidence" value="ECO:0007669"/>
    <property type="project" value="InterPro"/>
</dbReference>
<reference evidence="15 16" key="1">
    <citation type="submission" date="2020-10" db="EMBL/GenBank/DDBJ databases">
        <title>Pygocentrus nattereri (red-bellied piranha) genome, fPygNat1, primary haplotype.</title>
        <authorList>
            <person name="Myers G."/>
            <person name="Meyer A."/>
            <person name="Karagic N."/>
            <person name="Pippel M."/>
            <person name="Winkler S."/>
            <person name="Tracey A."/>
            <person name="Wood J."/>
            <person name="Formenti G."/>
            <person name="Howe K."/>
            <person name="Fedrigo O."/>
            <person name="Jarvis E.D."/>
        </authorList>
    </citation>
    <scope>NUCLEOTIDE SEQUENCE [LARGE SCALE GENOMIC DNA]</scope>
</reference>
<dbReference type="Gene3D" id="3.40.50.2000">
    <property type="entry name" value="Glycogen Phosphorylase B"/>
    <property type="match status" value="2"/>
</dbReference>
<dbReference type="Pfam" id="PF00343">
    <property type="entry name" value="Phosphorylase"/>
    <property type="match status" value="1"/>
</dbReference>
<evidence type="ECO:0000256" key="7">
    <source>
        <dbReference type="ARBA" id="ARBA00022679"/>
    </source>
</evidence>
<dbReference type="EC" id="2.4.1.1" evidence="14"/>
<dbReference type="FunFam" id="3.40.50.2000:FF:000197">
    <property type="entry name" value="Alpha-1,4 glucan phosphorylase"/>
    <property type="match status" value="1"/>
</dbReference>
<protein>
    <recommendedName>
        <fullName evidence="14">Alpha-1,4 glucan phosphorylase</fullName>
        <ecNumber evidence="14">2.4.1.1</ecNumber>
    </recommendedName>
</protein>
<accession>A0AAR2IHG5</accession>
<comment type="subunit">
    <text evidence="12">Homodimer; enzymatically active. Interacts with PPP1R3B; recruits the phosphatase PP1 which dephosphorylates and inactivates PYGL/glycogen phosphorylase.</text>
</comment>
<dbReference type="Ensembl" id="ENSPNAT00000047880.1">
    <property type="protein sequence ID" value="ENSPNAP00000038715.1"/>
    <property type="gene ID" value="ENSPNAG00000013405.2"/>
</dbReference>
<evidence type="ECO:0000256" key="10">
    <source>
        <dbReference type="ARBA" id="ARBA00036074"/>
    </source>
</evidence>
<dbReference type="InterPro" id="IPR035090">
    <property type="entry name" value="Pyridoxal_P_attach_site"/>
</dbReference>
<evidence type="ECO:0000256" key="1">
    <source>
        <dbReference type="ARBA" id="ARBA00001933"/>
    </source>
</evidence>
<comment type="function">
    <text evidence="11 14">Allosteric enzyme that catalyzes the rate-limiting step in glycogen catabolism, the phosphorolytic cleavage of glycogen to produce glucose-1-phosphate, and plays a central role in maintaining cellular and organismal glucose homeostasis.</text>
</comment>
<reference evidence="15" key="2">
    <citation type="submission" date="2025-08" db="UniProtKB">
        <authorList>
            <consortium name="Ensembl"/>
        </authorList>
    </citation>
    <scope>IDENTIFICATION</scope>
</reference>
<evidence type="ECO:0000256" key="3">
    <source>
        <dbReference type="ARBA" id="ARBA00022533"/>
    </source>
</evidence>
<evidence type="ECO:0000256" key="9">
    <source>
        <dbReference type="ARBA" id="ARBA00023277"/>
    </source>
</evidence>
<evidence type="ECO:0000256" key="2">
    <source>
        <dbReference type="ARBA" id="ARBA00006047"/>
    </source>
</evidence>
<keyword evidence="4" id="KW-0597">Phosphoprotein</keyword>
<keyword evidence="9 14" id="KW-0119">Carbohydrate metabolism</keyword>
<reference evidence="15" key="3">
    <citation type="submission" date="2025-09" db="UniProtKB">
        <authorList>
            <consortium name="Ensembl"/>
        </authorList>
    </citation>
    <scope>IDENTIFICATION</scope>
</reference>
<comment type="catalytic activity">
    <reaction evidence="10">
        <text>[(1-&gt;4)-alpha-D-glucosyl](n) + phosphate = [(1-&gt;4)-alpha-D-glucosyl](n-1) + alpha-D-glucose 1-phosphate</text>
        <dbReference type="Rhea" id="RHEA:41732"/>
        <dbReference type="Rhea" id="RHEA-COMP:9584"/>
        <dbReference type="Rhea" id="RHEA-COMP:9586"/>
        <dbReference type="ChEBI" id="CHEBI:15444"/>
        <dbReference type="ChEBI" id="CHEBI:43474"/>
        <dbReference type="ChEBI" id="CHEBI:58601"/>
        <dbReference type="EC" id="2.4.1.1"/>
    </reaction>
    <physiologicalReaction direction="left-to-right" evidence="10">
        <dbReference type="Rhea" id="RHEA:41733"/>
    </physiologicalReaction>
</comment>
<keyword evidence="6 14" id="KW-0328">Glycosyltransferase</keyword>
<dbReference type="InterPro" id="IPR011833">
    <property type="entry name" value="Glycg_phsphrylas"/>
</dbReference>
<dbReference type="SUPFAM" id="SSF53756">
    <property type="entry name" value="UDP-Glycosyltransferase/glycogen phosphorylase"/>
    <property type="match status" value="1"/>
</dbReference>
<evidence type="ECO:0000256" key="4">
    <source>
        <dbReference type="ARBA" id="ARBA00022553"/>
    </source>
</evidence>
<feature type="modified residue" description="N6-(pyridoxal phosphate)lysine" evidence="13">
    <location>
        <position position="670"/>
    </location>
</feature>
<dbReference type="PROSITE" id="PS00102">
    <property type="entry name" value="PHOSPHORYLASE"/>
    <property type="match status" value="1"/>
</dbReference>
<keyword evidence="16" id="KW-1185">Reference proteome</keyword>
<dbReference type="Proteomes" id="UP001501920">
    <property type="component" value="Chromosome 5"/>
</dbReference>
<proteinExistence type="inferred from homology"/>
<dbReference type="GO" id="GO:0030170">
    <property type="term" value="F:pyridoxal phosphate binding"/>
    <property type="evidence" value="ECO:0007669"/>
    <property type="project" value="InterPro"/>
</dbReference>
<evidence type="ECO:0000256" key="14">
    <source>
        <dbReference type="RuleBase" id="RU000587"/>
    </source>
</evidence>
<dbReference type="GO" id="GO:0005980">
    <property type="term" value="P:glycogen catabolic process"/>
    <property type="evidence" value="ECO:0007669"/>
    <property type="project" value="TreeGrafter"/>
</dbReference>
<evidence type="ECO:0000256" key="8">
    <source>
        <dbReference type="ARBA" id="ARBA00022898"/>
    </source>
</evidence>
<evidence type="ECO:0000256" key="12">
    <source>
        <dbReference type="ARBA" id="ARBA00046783"/>
    </source>
</evidence>
<dbReference type="FunFam" id="3.40.50.2000:FF:000005">
    <property type="entry name" value="Alpha-1,4 glucan phosphorylase"/>
    <property type="match status" value="1"/>
</dbReference>
<dbReference type="AlphaFoldDB" id="A0AAR2IHG5"/>
<organism evidence="15 16">
    <name type="scientific">Pygocentrus nattereri</name>
    <name type="common">Red-bellied piranha</name>
    <dbReference type="NCBI Taxonomy" id="42514"/>
    <lineage>
        <taxon>Eukaryota</taxon>
        <taxon>Metazoa</taxon>
        <taxon>Chordata</taxon>
        <taxon>Craniata</taxon>
        <taxon>Vertebrata</taxon>
        <taxon>Euteleostomi</taxon>
        <taxon>Actinopterygii</taxon>
        <taxon>Neopterygii</taxon>
        <taxon>Teleostei</taxon>
        <taxon>Ostariophysi</taxon>
        <taxon>Characiformes</taxon>
        <taxon>Characoidei</taxon>
        <taxon>Pygocentrus</taxon>
    </lineage>
</organism>
<comment type="cofactor">
    <cofactor evidence="1 14">
        <name>pyridoxal 5'-phosphate</name>
        <dbReference type="ChEBI" id="CHEBI:597326"/>
    </cofactor>
</comment>
<dbReference type="InterPro" id="IPR000811">
    <property type="entry name" value="Glyco_trans_35"/>
</dbReference>
<keyword evidence="3" id="KW-0021">Allosteric enzyme</keyword>
<dbReference type="PANTHER" id="PTHR11468">
    <property type="entry name" value="GLYCOGEN PHOSPHORYLASE"/>
    <property type="match status" value="1"/>
</dbReference>
<gene>
    <name evidence="15" type="primary">PYGL</name>
</gene>
<name>A0AAR2IHG5_PYGNA</name>
<dbReference type="NCBIfam" id="TIGR02093">
    <property type="entry name" value="P_ylase"/>
    <property type="match status" value="1"/>
</dbReference>
<dbReference type="GO" id="GO:0005737">
    <property type="term" value="C:cytoplasm"/>
    <property type="evidence" value="ECO:0007669"/>
    <property type="project" value="TreeGrafter"/>
</dbReference>
<sequence length="844" mass="96734">MATPLTDQEKRKQISIRGIVGVENVAELKKGFNRHLHFTLVKDRNVATPRDYYFALAHTVRDHLVGRWIRTQQFYYETDPKRVYYLSLEFYMGRALQNTMVNLGLQNACDEAIYQLGLDMEDLEDMEEDAGLGNGGLGRLAACFLDSMATLGLAAYGYGIRYEYGIFNQRIKDGWQVEEADDWLRHGNPWEKARPEYMLPVHFYGRVEETEEGSKWVDTQVVLAMPFDTPIPGYMNNTVNTMRLWSARAPNDFNLRDFNVGDYIQAVLDRNLAENISRVLYPNDNFFEGKELRLKQEYFVVAATLQDVIRRFKTSKRNCSGPLSFDSFPDKVCLVPLKACTLNTTLFFGKQWEAWDITKRTFAYTNHTVLPEALERWPVRLLETLLPRHLQIIYQINQIHLDHIVSLFPGDLDRMRKMSLVEEYGEKKVNMAHLCIVGSHAVNGVAEIHSNIIKTDVFRDFSELEPEKFQNKTNGITPRRWLLLCNPGLADLIAEAIGEEYVKDLMQLQKLNELVDDDAFIRDISKVKQDNKLKFAQYLEREYQVKINPASVFDVHVKRIHEYKRQLLNCLHVITMYNRIRAKPTAPFVPRTVIIGGKAAPGYHMAKMIIKLITSVADVINNDPIVGNKLKVIYLENYRVTLAEKVIPATDLSEQISTAGTEASGTGNMKFMLNGALTIGTLDGANVEMAEEAGQENLFIFGMTVEEVAAMDQEGYDAMQYYKSIPELKQVIDQIKSGFFSPKQPELFHDITNMLFNHDRFKVFADYESYVKCQEKVSALYEDPKKWTQMVIKNIAAAGKFSSDRTIAEYATQIWGVEPTDLKIPPPSEPREAIEETARALRKI</sequence>
<dbReference type="FunFam" id="3.40.50.2000:FF:000153">
    <property type="entry name" value="Alpha-1,4 glucan phosphorylase"/>
    <property type="match status" value="1"/>
</dbReference>
<keyword evidence="5" id="KW-0321">Glycogen metabolism</keyword>
<evidence type="ECO:0000256" key="5">
    <source>
        <dbReference type="ARBA" id="ARBA00022600"/>
    </source>
</evidence>
<keyword evidence="8 13" id="KW-0663">Pyridoxal phosphate</keyword>
<evidence type="ECO:0000313" key="15">
    <source>
        <dbReference type="Ensembl" id="ENSPNAP00000038715.1"/>
    </source>
</evidence>
<evidence type="ECO:0000256" key="11">
    <source>
        <dbReference type="ARBA" id="ARBA00037413"/>
    </source>
</evidence>
<evidence type="ECO:0000313" key="16">
    <source>
        <dbReference type="Proteomes" id="UP001501920"/>
    </source>
</evidence>
<dbReference type="GeneTree" id="ENSGT00950000183148"/>